<dbReference type="Pfam" id="PF13537">
    <property type="entry name" value="GATase_7"/>
    <property type="match status" value="1"/>
</dbReference>
<dbReference type="InterPro" id="IPR033738">
    <property type="entry name" value="AsnB_N"/>
</dbReference>
<evidence type="ECO:0000256" key="7">
    <source>
        <dbReference type="ARBA" id="ARBA00048741"/>
    </source>
</evidence>
<dbReference type="CDD" id="cd00712">
    <property type="entry name" value="AsnB"/>
    <property type="match status" value="1"/>
</dbReference>
<dbReference type="Gene3D" id="3.60.20.10">
    <property type="entry name" value="Glutamine Phosphoribosylpyrophosphate, subunit 1, domain 1"/>
    <property type="match status" value="1"/>
</dbReference>
<dbReference type="GO" id="GO:0006529">
    <property type="term" value="P:asparagine biosynthetic process"/>
    <property type="evidence" value="ECO:0007669"/>
    <property type="project" value="UniProtKB-KW"/>
</dbReference>
<comment type="catalytic activity">
    <reaction evidence="7">
        <text>L-aspartate + L-glutamine + ATP + H2O = L-asparagine + L-glutamate + AMP + diphosphate + H(+)</text>
        <dbReference type="Rhea" id="RHEA:12228"/>
        <dbReference type="ChEBI" id="CHEBI:15377"/>
        <dbReference type="ChEBI" id="CHEBI:15378"/>
        <dbReference type="ChEBI" id="CHEBI:29985"/>
        <dbReference type="ChEBI" id="CHEBI:29991"/>
        <dbReference type="ChEBI" id="CHEBI:30616"/>
        <dbReference type="ChEBI" id="CHEBI:33019"/>
        <dbReference type="ChEBI" id="CHEBI:58048"/>
        <dbReference type="ChEBI" id="CHEBI:58359"/>
        <dbReference type="ChEBI" id="CHEBI:456215"/>
        <dbReference type="EC" id="6.3.5.4"/>
    </reaction>
</comment>
<evidence type="ECO:0000256" key="8">
    <source>
        <dbReference type="PIRSR" id="PIRSR001589-1"/>
    </source>
</evidence>
<dbReference type="EC" id="6.3.5.4" evidence="3"/>
<keyword evidence="5 9" id="KW-0067">ATP-binding</keyword>
<dbReference type="PANTHER" id="PTHR43284">
    <property type="entry name" value="ASPARAGINE SYNTHETASE (GLUTAMINE-HYDROLYZING)"/>
    <property type="match status" value="1"/>
</dbReference>
<dbReference type="SUPFAM" id="SSF52402">
    <property type="entry name" value="Adenine nucleotide alpha hydrolases-like"/>
    <property type="match status" value="1"/>
</dbReference>
<dbReference type="AlphaFoldDB" id="A0A2W2AVP1"/>
<gene>
    <name evidence="12" type="primary">asnB</name>
    <name evidence="12" type="ORF">DN068_15475</name>
</gene>
<comment type="similarity">
    <text evidence="2">Belongs to the asparagine synthetase family.</text>
</comment>
<keyword evidence="13" id="KW-1185">Reference proteome</keyword>
<keyword evidence="8" id="KW-0028">Amino-acid biosynthesis</keyword>
<dbReference type="GO" id="GO:0004066">
    <property type="term" value="F:asparagine synthase (glutamine-hydrolyzing) activity"/>
    <property type="evidence" value="ECO:0007669"/>
    <property type="project" value="UniProtKB-EC"/>
</dbReference>
<dbReference type="InterPro" id="IPR051786">
    <property type="entry name" value="ASN_synthetase/amidase"/>
</dbReference>
<dbReference type="GO" id="GO:0005524">
    <property type="term" value="F:ATP binding"/>
    <property type="evidence" value="ECO:0007669"/>
    <property type="project" value="UniProtKB-KW"/>
</dbReference>
<organism evidence="12 13">
    <name type="scientific">Taibaiella soli</name>
    <dbReference type="NCBI Taxonomy" id="1649169"/>
    <lineage>
        <taxon>Bacteria</taxon>
        <taxon>Pseudomonadati</taxon>
        <taxon>Bacteroidota</taxon>
        <taxon>Chitinophagia</taxon>
        <taxon>Chitinophagales</taxon>
        <taxon>Chitinophagaceae</taxon>
        <taxon>Taibaiella</taxon>
    </lineage>
</organism>
<dbReference type="InterPro" id="IPR014729">
    <property type="entry name" value="Rossmann-like_a/b/a_fold"/>
</dbReference>
<evidence type="ECO:0000313" key="12">
    <source>
        <dbReference type="EMBL" id="PZF72034.1"/>
    </source>
</evidence>
<protein>
    <recommendedName>
        <fullName evidence="3">asparagine synthase (glutamine-hydrolyzing)</fullName>
        <ecNumber evidence="3">6.3.5.4</ecNumber>
    </recommendedName>
</protein>
<dbReference type="EMBL" id="QKTW01000020">
    <property type="protein sequence ID" value="PZF72034.1"/>
    <property type="molecule type" value="Genomic_DNA"/>
</dbReference>
<evidence type="ECO:0000256" key="10">
    <source>
        <dbReference type="PIRSR" id="PIRSR001589-3"/>
    </source>
</evidence>
<keyword evidence="8" id="KW-0061">Asparagine biosynthesis</keyword>
<dbReference type="SUPFAM" id="SSF56235">
    <property type="entry name" value="N-terminal nucleophile aminohydrolases (Ntn hydrolases)"/>
    <property type="match status" value="1"/>
</dbReference>
<comment type="pathway">
    <text evidence="1">Amino-acid biosynthesis; L-asparagine biosynthesis; L-asparagine from L-aspartate (L-Gln route): step 1/1.</text>
</comment>
<feature type="active site" description="For GATase activity" evidence="8">
    <location>
        <position position="2"/>
    </location>
</feature>
<proteinExistence type="inferred from homology"/>
<feature type="binding site" evidence="9">
    <location>
        <position position="97"/>
    </location>
    <ligand>
        <name>L-glutamine</name>
        <dbReference type="ChEBI" id="CHEBI:58359"/>
    </ligand>
</feature>
<dbReference type="InterPro" id="IPR006426">
    <property type="entry name" value="Asn_synth_AEB"/>
</dbReference>
<keyword evidence="6 8" id="KW-0315">Glutamine amidotransferase</keyword>
<accession>A0A2W2AVP1</accession>
<feature type="site" description="Important for beta-aspartyl-AMP intermediate formation" evidence="10">
    <location>
        <position position="365"/>
    </location>
</feature>
<dbReference type="PANTHER" id="PTHR43284:SF1">
    <property type="entry name" value="ASPARAGINE SYNTHETASE"/>
    <property type="match status" value="1"/>
</dbReference>
<evidence type="ECO:0000256" key="2">
    <source>
        <dbReference type="ARBA" id="ARBA00005752"/>
    </source>
</evidence>
<evidence type="ECO:0000259" key="11">
    <source>
        <dbReference type="PROSITE" id="PS51278"/>
    </source>
</evidence>
<reference evidence="12 13" key="1">
    <citation type="submission" date="2018-06" db="EMBL/GenBank/DDBJ databases">
        <title>Mucibacter soli gen. nov., sp. nov., a new member of the family Chitinophagaceae producing mucin.</title>
        <authorList>
            <person name="Kim M.-K."/>
            <person name="Park S."/>
            <person name="Kim T.-S."/>
            <person name="Joung Y."/>
            <person name="Han J.-H."/>
            <person name="Kim S.B."/>
        </authorList>
    </citation>
    <scope>NUCLEOTIDE SEQUENCE [LARGE SCALE GENOMIC DNA]</scope>
    <source>
        <strain evidence="12 13">R1-15</strain>
    </source>
</reference>
<dbReference type="InterPro" id="IPR001962">
    <property type="entry name" value="Asn_synthase"/>
</dbReference>
<dbReference type="Gene3D" id="3.40.50.620">
    <property type="entry name" value="HUPs"/>
    <property type="match status" value="1"/>
</dbReference>
<dbReference type="RefSeq" id="WP_110999847.1">
    <property type="nucleotide sequence ID" value="NZ_QKTW01000020.1"/>
</dbReference>
<dbReference type="PROSITE" id="PS51278">
    <property type="entry name" value="GATASE_TYPE_2"/>
    <property type="match status" value="1"/>
</dbReference>
<evidence type="ECO:0000256" key="9">
    <source>
        <dbReference type="PIRSR" id="PIRSR001589-2"/>
    </source>
</evidence>
<evidence type="ECO:0000256" key="4">
    <source>
        <dbReference type="ARBA" id="ARBA00022741"/>
    </source>
</evidence>
<dbReference type="GO" id="GO:0005829">
    <property type="term" value="C:cytosol"/>
    <property type="evidence" value="ECO:0007669"/>
    <property type="project" value="TreeGrafter"/>
</dbReference>
<feature type="binding site" evidence="9">
    <location>
        <position position="289"/>
    </location>
    <ligand>
        <name>ATP</name>
        <dbReference type="ChEBI" id="CHEBI:30616"/>
    </ligand>
</feature>
<comment type="caution">
    <text evidence="12">The sequence shown here is derived from an EMBL/GenBank/DDBJ whole genome shotgun (WGS) entry which is preliminary data.</text>
</comment>
<evidence type="ECO:0000256" key="1">
    <source>
        <dbReference type="ARBA" id="ARBA00005187"/>
    </source>
</evidence>
<dbReference type="Pfam" id="PF00733">
    <property type="entry name" value="Asn_synthase"/>
    <property type="match status" value="1"/>
</dbReference>
<evidence type="ECO:0000256" key="6">
    <source>
        <dbReference type="ARBA" id="ARBA00022962"/>
    </source>
</evidence>
<dbReference type="InterPro" id="IPR017932">
    <property type="entry name" value="GATase_2_dom"/>
</dbReference>
<sequence>MCGIAGIIGKQVSQDSIKKCSQSLAHRGPDATGVYLHENVCLIHRRLSIIDLSETANQPMYSADGRWVIVFNGEIYNYETIRNKLISEGIDFRTHSDTEVVLKAFIRYGPKCVDEFIGMFAIAIFDTLEKKLFVFRDRVGVKPLYFFQENDVFIFGSELRSLLSWNVVDQKINMEGLAAYLSLGYLPGQHCIIDRVKKVKPGHMLIWDEKKKQLDETCYWSLNTNITGRQHKYSLEENLEQLEEVMISSVKYRMVADVPVGVFLSGGVDSSLVTALLQKHFGNIKTFTIGFDDPVYNESGYANKVAAHLGTQHHCKILTAKDAKQVLHEYFEMYDEPFADSSGIPTNLVSKFAKSEGCKVVLSADGGDELFGGYSRYIDAANAFQKFSKVPRSASSIYRLAYNTVLQGTRHASWKNIGNKLGKLSDWVGSAQEGFEQFYPRYLSVPNQTFLQKLTGRNFNTDWKGGSKISFAESMMLWDFKHYLPDDLLVKVDRATMYNNIEGREPLLDHRLIEFAFNLPLNQKIGNGTNKVILRALLDKYIPRSYFERPKMGFSIPLFKWFGNDLENEFAWAFSHTTLKEITYIETDEVHKQYKLYLILKKQGRQDNLLMIWHLYCLIKWHYRYMLTSV</sequence>
<name>A0A2W2AVP1_9BACT</name>
<dbReference type="PIRSF" id="PIRSF001589">
    <property type="entry name" value="Asn_synthetase_glu-h"/>
    <property type="match status" value="1"/>
</dbReference>
<evidence type="ECO:0000256" key="3">
    <source>
        <dbReference type="ARBA" id="ARBA00012737"/>
    </source>
</evidence>
<dbReference type="CDD" id="cd01991">
    <property type="entry name" value="Asn_synthase_B_C"/>
    <property type="match status" value="1"/>
</dbReference>
<evidence type="ECO:0000313" key="13">
    <source>
        <dbReference type="Proteomes" id="UP000248745"/>
    </source>
</evidence>
<dbReference type="OrthoDB" id="9763290at2"/>
<evidence type="ECO:0000256" key="5">
    <source>
        <dbReference type="ARBA" id="ARBA00022840"/>
    </source>
</evidence>
<dbReference type="Proteomes" id="UP000248745">
    <property type="component" value="Unassembled WGS sequence"/>
</dbReference>
<dbReference type="NCBIfam" id="TIGR01536">
    <property type="entry name" value="asn_synth_AEB"/>
    <property type="match status" value="1"/>
</dbReference>
<keyword evidence="4 9" id="KW-0547">Nucleotide-binding</keyword>
<dbReference type="InterPro" id="IPR029055">
    <property type="entry name" value="Ntn_hydrolases_N"/>
</dbReference>
<feature type="domain" description="Glutamine amidotransferase type-2" evidence="11">
    <location>
        <begin position="2"/>
        <end position="210"/>
    </location>
</feature>